<evidence type="ECO:0000313" key="1">
    <source>
        <dbReference type="EMBL" id="KAJ4706562.1"/>
    </source>
</evidence>
<evidence type="ECO:0000313" key="2">
    <source>
        <dbReference type="Proteomes" id="UP001164539"/>
    </source>
</evidence>
<gene>
    <name evidence="1" type="ORF">OWV82_020195</name>
</gene>
<sequence length="315" mass="35211">MLRLANRRCRGLCILLKRRSLQEKALKLSLASLKTQLLQKGKPMESTDEWKSVFPVNKIFKPPLLLSTSSSSVLGPVFFNPNNATLSLLFSSQSLCSPLPLPLPQLSVTRFLSTSSPISLSTSSSIASQFGPQTPLHTVSDFPFNRLRLLRCPIYNSVLAFFPTGFNQDQLGFLVIYCKESGLVILGDEKNKLFITNHRFNGQISGILINPVEDENEDVSGDSLSTVGYLLIFSMYSVHWFSVKVSDISEKLVLSYLGFKFFKSCSVVASCWSPHLPHESVVLLQSGALFMFDTDSTFQTRKLNQHFKGKRLRVS</sequence>
<proteinExistence type="predicted"/>
<accession>A0ACC1X5F6</accession>
<dbReference type="Proteomes" id="UP001164539">
    <property type="component" value="Chromosome 11"/>
</dbReference>
<keyword evidence="2" id="KW-1185">Reference proteome</keyword>
<protein>
    <submittedName>
        <fullName evidence="1">TATA box-binding protein associated factor RNA polymerase I subunit C</fullName>
    </submittedName>
</protein>
<name>A0ACC1X5F6_MELAZ</name>
<dbReference type="EMBL" id="CM051404">
    <property type="protein sequence ID" value="KAJ4706562.1"/>
    <property type="molecule type" value="Genomic_DNA"/>
</dbReference>
<reference evidence="1 2" key="1">
    <citation type="journal article" date="2023" name="Science">
        <title>Complex scaffold remodeling in plant triterpene biosynthesis.</title>
        <authorList>
            <person name="De La Pena R."/>
            <person name="Hodgson H."/>
            <person name="Liu J.C."/>
            <person name="Stephenson M.J."/>
            <person name="Martin A.C."/>
            <person name="Owen C."/>
            <person name="Harkess A."/>
            <person name="Leebens-Mack J."/>
            <person name="Jimenez L.E."/>
            <person name="Osbourn A."/>
            <person name="Sattely E.S."/>
        </authorList>
    </citation>
    <scope>NUCLEOTIDE SEQUENCE [LARGE SCALE GENOMIC DNA]</scope>
    <source>
        <strain evidence="2">cv. JPN11</strain>
        <tissue evidence="1">Leaf</tissue>
    </source>
</reference>
<organism evidence="1 2">
    <name type="scientific">Melia azedarach</name>
    <name type="common">Chinaberry tree</name>
    <dbReference type="NCBI Taxonomy" id="155640"/>
    <lineage>
        <taxon>Eukaryota</taxon>
        <taxon>Viridiplantae</taxon>
        <taxon>Streptophyta</taxon>
        <taxon>Embryophyta</taxon>
        <taxon>Tracheophyta</taxon>
        <taxon>Spermatophyta</taxon>
        <taxon>Magnoliopsida</taxon>
        <taxon>eudicotyledons</taxon>
        <taxon>Gunneridae</taxon>
        <taxon>Pentapetalae</taxon>
        <taxon>rosids</taxon>
        <taxon>malvids</taxon>
        <taxon>Sapindales</taxon>
        <taxon>Meliaceae</taxon>
        <taxon>Melia</taxon>
    </lineage>
</organism>
<comment type="caution">
    <text evidence="1">The sequence shown here is derived from an EMBL/GenBank/DDBJ whole genome shotgun (WGS) entry which is preliminary data.</text>
</comment>